<evidence type="ECO:0000259" key="9">
    <source>
        <dbReference type="PROSITE" id="PS50851"/>
    </source>
</evidence>
<evidence type="ECO:0000256" key="2">
    <source>
        <dbReference type="ARBA" id="ARBA00012438"/>
    </source>
</evidence>
<evidence type="ECO:0000256" key="4">
    <source>
        <dbReference type="ARBA" id="ARBA00022679"/>
    </source>
</evidence>
<evidence type="ECO:0000313" key="12">
    <source>
        <dbReference type="Proteomes" id="UP000295497"/>
    </source>
</evidence>
<accession>A0A4P2QMU3</accession>
<dbReference type="Pfam" id="PF01584">
    <property type="entry name" value="CheW"/>
    <property type="match status" value="1"/>
</dbReference>
<evidence type="ECO:0000256" key="5">
    <source>
        <dbReference type="ARBA" id="ARBA00022777"/>
    </source>
</evidence>
<dbReference type="Pfam" id="PF01627">
    <property type="entry name" value="Hpt"/>
    <property type="match status" value="1"/>
</dbReference>
<dbReference type="SUPFAM" id="SSF55874">
    <property type="entry name" value="ATPase domain of HSP90 chaperone/DNA topoisomerase II/histidine kinase"/>
    <property type="match status" value="1"/>
</dbReference>
<dbReference type="InterPro" id="IPR036097">
    <property type="entry name" value="HisK_dim/P_sf"/>
</dbReference>
<dbReference type="PANTHER" id="PTHR43395">
    <property type="entry name" value="SENSOR HISTIDINE KINASE CHEA"/>
    <property type="match status" value="1"/>
</dbReference>
<dbReference type="Proteomes" id="UP000295497">
    <property type="component" value="Chromosome"/>
</dbReference>
<organism evidence="11 12">
    <name type="scientific">Sorangium cellulosum</name>
    <name type="common">Polyangium cellulosum</name>
    <dbReference type="NCBI Taxonomy" id="56"/>
    <lineage>
        <taxon>Bacteria</taxon>
        <taxon>Pseudomonadati</taxon>
        <taxon>Myxococcota</taxon>
        <taxon>Polyangia</taxon>
        <taxon>Polyangiales</taxon>
        <taxon>Polyangiaceae</taxon>
        <taxon>Sorangium</taxon>
    </lineage>
</organism>
<dbReference type="InterPro" id="IPR004105">
    <property type="entry name" value="CheA-like_dim"/>
</dbReference>
<dbReference type="Pfam" id="PF02518">
    <property type="entry name" value="HATPase_c"/>
    <property type="match status" value="1"/>
</dbReference>
<feature type="region of interest" description="Disordered" evidence="7">
    <location>
        <begin position="563"/>
        <end position="628"/>
    </location>
</feature>
<feature type="domain" description="HPt" evidence="10">
    <location>
        <begin position="3"/>
        <end position="111"/>
    </location>
</feature>
<dbReference type="Gene3D" id="1.20.120.160">
    <property type="entry name" value="HPT domain"/>
    <property type="match status" value="1"/>
</dbReference>
<evidence type="ECO:0000259" key="10">
    <source>
        <dbReference type="PROSITE" id="PS50894"/>
    </source>
</evidence>
<dbReference type="EMBL" id="CP012672">
    <property type="protein sequence ID" value="AUX31216.1"/>
    <property type="molecule type" value="Genomic_DNA"/>
</dbReference>
<evidence type="ECO:0000256" key="1">
    <source>
        <dbReference type="ARBA" id="ARBA00000085"/>
    </source>
</evidence>
<name>A0A4P2QMU3_SORCE</name>
<dbReference type="SMART" id="SM00387">
    <property type="entry name" value="HATPase_c"/>
    <property type="match status" value="1"/>
</dbReference>
<comment type="catalytic activity">
    <reaction evidence="1">
        <text>ATP + protein L-histidine = ADP + protein N-phospho-L-histidine.</text>
        <dbReference type="EC" id="2.7.13.3"/>
    </reaction>
</comment>
<keyword evidence="4" id="KW-0808">Transferase</keyword>
<dbReference type="PROSITE" id="PS50851">
    <property type="entry name" value="CHEW"/>
    <property type="match status" value="1"/>
</dbReference>
<dbReference type="Gene3D" id="1.10.287.560">
    <property type="entry name" value="Histidine kinase CheA-like, homodimeric domain"/>
    <property type="match status" value="1"/>
</dbReference>
<evidence type="ECO:0000259" key="8">
    <source>
        <dbReference type="PROSITE" id="PS50109"/>
    </source>
</evidence>
<dbReference type="CDD" id="cd00088">
    <property type="entry name" value="HPT"/>
    <property type="match status" value="1"/>
</dbReference>
<dbReference type="GO" id="GO:0006935">
    <property type="term" value="P:chemotaxis"/>
    <property type="evidence" value="ECO:0007669"/>
    <property type="project" value="InterPro"/>
</dbReference>
<feature type="domain" description="Histidine kinase" evidence="8">
    <location>
        <begin position="319"/>
        <end position="524"/>
    </location>
</feature>
<dbReference type="Gene3D" id="2.30.30.40">
    <property type="entry name" value="SH3 Domains"/>
    <property type="match status" value="1"/>
</dbReference>
<dbReference type="Pfam" id="PF02895">
    <property type="entry name" value="H-kinase_dim"/>
    <property type="match status" value="1"/>
</dbReference>
<sequence>MSDALDVNEFVAGYLVEVEEHLSASTANLLAAEAALRAGESNPRAIRELFRALHTIKGLSAMVGVEPIVDIAHAMETVLRAVDRAAGSLSAPSIEVLLRGLRAIEERTRALAGKQPVPPAAPALLDALSALDLAAAPSPPAPTISADPEILAKLGPGERVQLAQGVAAGRRALRVDFVPSPARTAEGMNITTVRERVGKLAEIVKVVPLSVPASERAPGGIAFALLVLTSAPDEEIARAAGADGVRPLTVAPPVPLAVAALAEAEPEEPADREPQLRGVVRVEVARLDDALDKLSALVVTRFRLARAAADLRARGVDIRDLAEILREHDRQLRDLRGAIMRARMISVTELLERVPLVVRGLGRATGKQVRIEIDAGQAELDKAVAERIFPAIVHLLRNAVDHAIEPPAERRRLGKPEEGVVRVSCFERSNNQLELSVADDGRGIDRALVAARAGRPAPDSDAALLDLITLPGLSTLDQATKTSGRGLGMDIVRRIAVEQLGGELSVSTARGAGTTFTLRIPLTLTIVDAFSFLCGDQPFVTPVAGVEEVMEIDAARIFRGPAPGRARGGTELPALGPARGGTELPAPGRAWGGIESPAPGRARGGTELPAPGRGRGGTELPAPGHARGGTELIERRGEVVPLVDLGALFELGASSATRALVVRRNGAPFAFGVTRVLGQQEVVVRPLEDPLVKVPGVSGSTDLGDGRPTLVLDLVSLSGRLSAGQGGRAGLVRVAS</sequence>
<reference evidence="11 12" key="1">
    <citation type="submission" date="2015-09" db="EMBL/GenBank/DDBJ databases">
        <title>Sorangium comparison.</title>
        <authorList>
            <person name="Zaburannyi N."/>
            <person name="Bunk B."/>
            <person name="Overmann J."/>
            <person name="Mueller R."/>
        </authorList>
    </citation>
    <scope>NUCLEOTIDE SEQUENCE [LARGE SCALE GENOMIC DNA]</scope>
    <source>
        <strain evidence="11 12">So ce836</strain>
    </source>
</reference>
<evidence type="ECO:0000256" key="6">
    <source>
        <dbReference type="PROSITE-ProRule" id="PRU00110"/>
    </source>
</evidence>
<dbReference type="GO" id="GO:0005737">
    <property type="term" value="C:cytoplasm"/>
    <property type="evidence" value="ECO:0007669"/>
    <property type="project" value="InterPro"/>
</dbReference>
<dbReference type="GO" id="GO:0000155">
    <property type="term" value="F:phosphorelay sensor kinase activity"/>
    <property type="evidence" value="ECO:0007669"/>
    <property type="project" value="InterPro"/>
</dbReference>
<evidence type="ECO:0000256" key="3">
    <source>
        <dbReference type="ARBA" id="ARBA00022553"/>
    </source>
</evidence>
<proteinExistence type="predicted"/>
<dbReference type="InterPro" id="IPR008207">
    <property type="entry name" value="Sig_transdc_His_kin_Hpt_dom"/>
</dbReference>
<dbReference type="AlphaFoldDB" id="A0A4P2QMU3"/>
<dbReference type="SUPFAM" id="SSF47226">
    <property type="entry name" value="Histidine-containing phosphotransfer domain, HPT domain"/>
    <property type="match status" value="1"/>
</dbReference>
<feature type="domain" description="CheW-like" evidence="9">
    <location>
        <begin position="526"/>
        <end position="723"/>
    </location>
</feature>
<dbReference type="FunFam" id="3.30.565.10:FF:000016">
    <property type="entry name" value="Chemotaxis protein CheA, putative"/>
    <property type="match status" value="1"/>
</dbReference>
<dbReference type="InterPro" id="IPR005467">
    <property type="entry name" value="His_kinase_dom"/>
</dbReference>
<gene>
    <name evidence="11" type="ORF">SOCE836_033450</name>
</gene>
<evidence type="ECO:0000256" key="7">
    <source>
        <dbReference type="SAM" id="MobiDB-lite"/>
    </source>
</evidence>
<protein>
    <recommendedName>
        <fullName evidence="2">histidine kinase</fullName>
        <ecNumber evidence="2">2.7.13.3</ecNumber>
    </recommendedName>
</protein>
<dbReference type="InterPro" id="IPR002545">
    <property type="entry name" value="CheW-lke_dom"/>
</dbReference>
<feature type="modified residue" description="Phosphohistidine" evidence="6">
    <location>
        <position position="54"/>
    </location>
</feature>
<dbReference type="PROSITE" id="PS50109">
    <property type="entry name" value="HIS_KIN"/>
    <property type="match status" value="1"/>
</dbReference>
<dbReference type="InterPro" id="IPR037006">
    <property type="entry name" value="CheA-like_homodim_sf"/>
</dbReference>
<evidence type="ECO:0000313" key="11">
    <source>
        <dbReference type="EMBL" id="AUX31216.1"/>
    </source>
</evidence>
<dbReference type="InterPro" id="IPR036890">
    <property type="entry name" value="HATPase_C_sf"/>
</dbReference>
<dbReference type="SMART" id="SM00260">
    <property type="entry name" value="CheW"/>
    <property type="match status" value="1"/>
</dbReference>
<dbReference type="InterPro" id="IPR051315">
    <property type="entry name" value="Bact_Chemotaxis_CheA"/>
</dbReference>
<keyword evidence="3 6" id="KW-0597">Phosphoprotein</keyword>
<dbReference type="SMART" id="SM01231">
    <property type="entry name" value="H-kinase_dim"/>
    <property type="match status" value="1"/>
</dbReference>
<dbReference type="SUPFAM" id="SSF50341">
    <property type="entry name" value="CheW-like"/>
    <property type="match status" value="1"/>
</dbReference>
<dbReference type="Gene3D" id="3.30.565.10">
    <property type="entry name" value="Histidine kinase-like ATPase, C-terminal domain"/>
    <property type="match status" value="1"/>
</dbReference>
<dbReference type="InterPro" id="IPR003594">
    <property type="entry name" value="HATPase_dom"/>
</dbReference>
<dbReference type="SMART" id="SM00073">
    <property type="entry name" value="HPT"/>
    <property type="match status" value="1"/>
</dbReference>
<keyword evidence="5" id="KW-0418">Kinase</keyword>
<dbReference type="RefSeq" id="WP_129575052.1">
    <property type="nucleotide sequence ID" value="NZ_CP012672.1"/>
</dbReference>
<dbReference type="PRINTS" id="PR00344">
    <property type="entry name" value="BCTRLSENSOR"/>
</dbReference>
<dbReference type="PANTHER" id="PTHR43395:SF8">
    <property type="entry name" value="HISTIDINE KINASE"/>
    <property type="match status" value="1"/>
</dbReference>
<dbReference type="InterPro" id="IPR036061">
    <property type="entry name" value="CheW-like_dom_sf"/>
</dbReference>
<dbReference type="PROSITE" id="PS50894">
    <property type="entry name" value="HPT"/>
    <property type="match status" value="1"/>
</dbReference>
<dbReference type="SUPFAM" id="SSF47384">
    <property type="entry name" value="Homodimeric domain of signal transducing histidine kinase"/>
    <property type="match status" value="1"/>
</dbReference>
<dbReference type="EC" id="2.7.13.3" evidence="2"/>
<dbReference type="InterPro" id="IPR036641">
    <property type="entry name" value="HPT_dom_sf"/>
</dbReference>
<dbReference type="InterPro" id="IPR004358">
    <property type="entry name" value="Sig_transdc_His_kin-like_C"/>
</dbReference>